<sequence>MATSLQYGEEHTLDIPREYAPARTLARLFFATFWLVIFTGAIRKWMFPNATILYILQDIPIAMAYAYAFSKGIFDRGMLLAGILLLSVILTLQGLLQIIVSGLNPFVFAVGLHNYLFYLPMLVVFPVCLTEKHRRNFVRWYLLSSIPMCVLAIAQAESPLTAFINHTTEGDAFGVPGADVARVSGTFNFVLFYALWVGIGVALNLGEWLMPRERRVIQRRWLLIVCTVSINLCHLVSASRLAISNAAVAILGGVICAVAVRSVRAIAVILGILLMLPLVAGVTYLISPNEANIIVERFTGKGYQQEGLSRVEQTLDGFLTEPPLSLIGAGIGVGVDAAHVGSVDAYNYTYQLSEEDTIRNVMELGTVVGLLYIAVRIGFLFGIVFLAFRIVRSGSSPHVLPLAIFIATDGYIGDLTRSATMTATQVMIGCCFILSAYFHPDHAAVTDAAIDPQLVRYA</sequence>
<keyword evidence="1" id="KW-1133">Transmembrane helix</keyword>
<evidence type="ECO:0008006" key="4">
    <source>
        <dbReference type="Google" id="ProtNLM"/>
    </source>
</evidence>
<feature type="transmembrane region" description="Helical" evidence="1">
    <location>
        <begin position="25"/>
        <end position="46"/>
    </location>
</feature>
<feature type="transmembrane region" description="Helical" evidence="1">
    <location>
        <begin position="77"/>
        <end position="100"/>
    </location>
</feature>
<comment type="caution">
    <text evidence="2">The sequence shown here is derived from an EMBL/GenBank/DDBJ whole genome shotgun (WGS) entry which is preliminary data.</text>
</comment>
<feature type="transmembrane region" description="Helical" evidence="1">
    <location>
        <begin position="106"/>
        <end position="125"/>
    </location>
</feature>
<feature type="transmembrane region" description="Helical" evidence="1">
    <location>
        <begin position="243"/>
        <end position="260"/>
    </location>
</feature>
<keyword evidence="3" id="KW-1185">Reference proteome</keyword>
<dbReference type="RefSeq" id="WP_263334209.1">
    <property type="nucleotide sequence ID" value="NZ_JAGSYH010000002.1"/>
</dbReference>
<dbReference type="Proteomes" id="UP001596091">
    <property type="component" value="Unassembled WGS sequence"/>
</dbReference>
<feature type="transmembrane region" description="Helical" evidence="1">
    <location>
        <begin position="137"/>
        <end position="156"/>
    </location>
</feature>
<gene>
    <name evidence="2" type="ORF">ACFPT7_02715</name>
</gene>
<organism evidence="2 3">
    <name type="scientific">Acidicapsa dinghuensis</name>
    <dbReference type="NCBI Taxonomy" id="2218256"/>
    <lineage>
        <taxon>Bacteria</taxon>
        <taxon>Pseudomonadati</taxon>
        <taxon>Acidobacteriota</taxon>
        <taxon>Terriglobia</taxon>
        <taxon>Terriglobales</taxon>
        <taxon>Acidobacteriaceae</taxon>
        <taxon>Acidicapsa</taxon>
    </lineage>
</organism>
<proteinExistence type="predicted"/>
<evidence type="ECO:0000256" key="1">
    <source>
        <dbReference type="SAM" id="Phobius"/>
    </source>
</evidence>
<name>A0ABW1EA34_9BACT</name>
<accession>A0ABW1EA34</accession>
<feature type="transmembrane region" description="Helical" evidence="1">
    <location>
        <begin position="369"/>
        <end position="388"/>
    </location>
</feature>
<evidence type="ECO:0000313" key="3">
    <source>
        <dbReference type="Proteomes" id="UP001596091"/>
    </source>
</evidence>
<keyword evidence="1" id="KW-0472">Membrane</keyword>
<reference evidence="3" key="1">
    <citation type="journal article" date="2019" name="Int. J. Syst. Evol. Microbiol.">
        <title>The Global Catalogue of Microorganisms (GCM) 10K type strain sequencing project: providing services to taxonomists for standard genome sequencing and annotation.</title>
        <authorList>
            <consortium name="The Broad Institute Genomics Platform"/>
            <consortium name="The Broad Institute Genome Sequencing Center for Infectious Disease"/>
            <person name="Wu L."/>
            <person name="Ma J."/>
        </authorList>
    </citation>
    <scope>NUCLEOTIDE SEQUENCE [LARGE SCALE GENOMIC DNA]</scope>
    <source>
        <strain evidence="3">JCM 4087</strain>
    </source>
</reference>
<evidence type="ECO:0000313" key="2">
    <source>
        <dbReference type="EMBL" id="MFC5861199.1"/>
    </source>
</evidence>
<protein>
    <recommendedName>
        <fullName evidence="4">O-antigen ligase domain-containing protein</fullName>
    </recommendedName>
</protein>
<feature type="transmembrane region" description="Helical" evidence="1">
    <location>
        <begin position="52"/>
        <end position="70"/>
    </location>
</feature>
<feature type="transmembrane region" description="Helical" evidence="1">
    <location>
        <begin position="221"/>
        <end position="237"/>
    </location>
</feature>
<dbReference type="EMBL" id="JBHSPH010000001">
    <property type="protein sequence ID" value="MFC5861199.1"/>
    <property type="molecule type" value="Genomic_DNA"/>
</dbReference>
<feature type="transmembrane region" description="Helical" evidence="1">
    <location>
        <begin position="267"/>
        <end position="286"/>
    </location>
</feature>
<keyword evidence="1" id="KW-0812">Transmembrane</keyword>
<feature type="transmembrane region" description="Helical" evidence="1">
    <location>
        <begin position="190"/>
        <end position="209"/>
    </location>
</feature>